<feature type="region of interest" description="Disordered" evidence="1">
    <location>
        <begin position="128"/>
        <end position="207"/>
    </location>
</feature>
<dbReference type="AlphaFoldDB" id="A0A146L039"/>
<feature type="compositionally biased region" description="Basic residues" evidence="1">
    <location>
        <begin position="189"/>
        <end position="198"/>
    </location>
</feature>
<organism evidence="2">
    <name type="scientific">Lygus hesperus</name>
    <name type="common">Western plant bug</name>
    <dbReference type="NCBI Taxonomy" id="30085"/>
    <lineage>
        <taxon>Eukaryota</taxon>
        <taxon>Metazoa</taxon>
        <taxon>Ecdysozoa</taxon>
        <taxon>Arthropoda</taxon>
        <taxon>Hexapoda</taxon>
        <taxon>Insecta</taxon>
        <taxon>Pterygota</taxon>
        <taxon>Neoptera</taxon>
        <taxon>Paraneoptera</taxon>
        <taxon>Hemiptera</taxon>
        <taxon>Heteroptera</taxon>
        <taxon>Panheteroptera</taxon>
        <taxon>Cimicomorpha</taxon>
        <taxon>Miridae</taxon>
        <taxon>Mirini</taxon>
        <taxon>Lygus</taxon>
    </lineage>
</organism>
<name>A0A146L039_LYGHE</name>
<evidence type="ECO:0000256" key="1">
    <source>
        <dbReference type="SAM" id="MobiDB-lite"/>
    </source>
</evidence>
<sequence>LRGIKDLPNFADFNKLLEATQVQIPGQKKMRDQEMKDALEKLSKGNADMLARAMVEEPRATPKRPRESTPSTAEISESVNADELNLTQRFKESESIPAQPPPLPVTNINAVEVDIEALLPPSTVVKSNNISAPVESEEKQPTPPPPPAPLPQQISPETENTEVVGAPPVSVESVSQSEPAPIAEVTPKKNTKRTRGKRRSGDIPLDP</sequence>
<reference evidence="2" key="1">
    <citation type="journal article" date="2016" name="Gigascience">
        <title>De novo construction of an expanded transcriptome assembly for the western tarnished plant bug, Lygus hesperus.</title>
        <authorList>
            <person name="Tassone E.E."/>
            <person name="Geib S.M."/>
            <person name="Hall B."/>
            <person name="Fabrick J.A."/>
            <person name="Brent C.S."/>
            <person name="Hull J.J."/>
        </authorList>
    </citation>
    <scope>NUCLEOTIDE SEQUENCE</scope>
</reference>
<proteinExistence type="predicted"/>
<gene>
    <name evidence="2" type="ORF">g.10074</name>
</gene>
<feature type="compositionally biased region" description="Polar residues" evidence="1">
    <location>
        <begin position="68"/>
        <end position="79"/>
    </location>
</feature>
<feature type="region of interest" description="Disordered" evidence="1">
    <location>
        <begin position="54"/>
        <end position="104"/>
    </location>
</feature>
<feature type="non-terminal residue" evidence="2">
    <location>
        <position position="207"/>
    </location>
</feature>
<dbReference type="EMBL" id="GDHC01018329">
    <property type="protein sequence ID" value="JAQ00300.1"/>
    <property type="molecule type" value="Transcribed_RNA"/>
</dbReference>
<accession>A0A146L039</accession>
<feature type="compositionally biased region" description="Basic and acidic residues" evidence="1">
    <location>
        <begin position="54"/>
        <end position="67"/>
    </location>
</feature>
<feature type="non-terminal residue" evidence="2">
    <location>
        <position position="1"/>
    </location>
</feature>
<protein>
    <submittedName>
        <fullName evidence="2">Uncharacterized protein</fullName>
    </submittedName>
</protein>
<feature type="compositionally biased region" description="Pro residues" evidence="1">
    <location>
        <begin position="141"/>
        <end position="150"/>
    </location>
</feature>
<feature type="compositionally biased region" description="Low complexity" evidence="1">
    <location>
        <begin position="166"/>
        <end position="181"/>
    </location>
</feature>
<evidence type="ECO:0000313" key="2">
    <source>
        <dbReference type="EMBL" id="JAQ00300.1"/>
    </source>
</evidence>